<organism evidence="3 5">
    <name type="scientific">Pseudomonas tohonis</name>
    <dbReference type="NCBI Taxonomy" id="2725477"/>
    <lineage>
        <taxon>Bacteria</taxon>
        <taxon>Pseudomonadati</taxon>
        <taxon>Pseudomonadota</taxon>
        <taxon>Gammaproteobacteria</taxon>
        <taxon>Pseudomonadales</taxon>
        <taxon>Pseudomonadaceae</taxon>
        <taxon>Pseudomonas</taxon>
    </lineage>
</organism>
<dbReference type="EMBL" id="BQKM01000002">
    <property type="protein sequence ID" value="GJN51631.1"/>
    <property type="molecule type" value="Genomic_DNA"/>
</dbReference>
<dbReference type="InterPro" id="IPR041651">
    <property type="entry name" value="DUF5610"/>
</dbReference>
<protein>
    <recommendedName>
        <fullName evidence="2">DUF5610 domain-containing protein</fullName>
    </recommendedName>
</protein>
<feature type="compositionally biased region" description="Low complexity" evidence="1">
    <location>
        <begin position="145"/>
        <end position="171"/>
    </location>
</feature>
<dbReference type="EMBL" id="AP023189">
    <property type="protein sequence ID" value="BCG23587.1"/>
    <property type="molecule type" value="Genomic_DNA"/>
</dbReference>
<sequence>MKTLDSLASATTRPSYLNKIDSATRNATNAQNVLTNRVAQRLGVEPGSLAGKTQDDYTPDKVAGRILDFVGGRIQAEAAKGADPEKLQKMLDQAREGVEKGFAEAKKILQGLGVLGGKIASDIEDTFGKIQDGLDNLASSLGLDGKTPSTGTSGSTGVGSSSQSFSARSSTFDMEVTTKEGDKVKISIAQASADWSKSSSTSSGKDGNSATSVKSESGSLQIGGWKVQVDGDLNDDEKAALNDLLDQVQDISSKFYSGDLNGAFDRALALDMNGDQLASMSLNLTQTTVKATSTYGSVAQEGGQPASAVNTSLQDYAKGMLEALRNAAKLSDDPKGTLQDLLNGGFSLNERLSDNQLDKAQAFNSKLLDGLQNLLPATARDDSAQA</sequence>
<dbReference type="RefSeq" id="WP_173173709.1">
    <property type="nucleotide sequence ID" value="NZ_AP023189.1"/>
</dbReference>
<evidence type="ECO:0000313" key="5">
    <source>
        <dbReference type="Proteomes" id="UP000509383"/>
    </source>
</evidence>
<evidence type="ECO:0000256" key="1">
    <source>
        <dbReference type="SAM" id="MobiDB-lite"/>
    </source>
</evidence>
<dbReference type="KEGG" id="ptw:TUM18999_17780"/>
<evidence type="ECO:0000313" key="6">
    <source>
        <dbReference type="Proteomes" id="UP001054892"/>
    </source>
</evidence>
<feature type="compositionally biased region" description="Low complexity" evidence="1">
    <location>
        <begin position="196"/>
        <end position="209"/>
    </location>
</feature>
<feature type="region of interest" description="Disordered" evidence="1">
    <location>
        <begin position="196"/>
        <end position="216"/>
    </location>
</feature>
<gene>
    <name evidence="3" type="ORF">TUM18999_17780</name>
    <name evidence="4" type="ORF">TUM20286_13830</name>
</gene>
<reference evidence="3 5" key="1">
    <citation type="submission" date="2020-05" db="EMBL/GenBank/DDBJ databases">
        <title>Characterization of novel class B3 metallo-beta-lactamase from novel Pseudomonas species.</title>
        <authorList>
            <person name="Yamada K."/>
            <person name="Aoki K."/>
            <person name="Ishii Y."/>
        </authorList>
    </citation>
    <scope>NUCLEOTIDE SEQUENCE [LARGE SCALE GENOMIC DNA]</scope>
    <source>
        <strain evidence="3 5">TUM18999</strain>
        <strain evidence="4 6">TUM20286</strain>
    </source>
</reference>
<dbReference type="Gene3D" id="1.10.132.90">
    <property type="match status" value="1"/>
</dbReference>
<evidence type="ECO:0000313" key="4">
    <source>
        <dbReference type="EMBL" id="GJN51631.1"/>
    </source>
</evidence>
<feature type="domain" description="DUF5610" evidence="2">
    <location>
        <begin position="26"/>
        <end position="137"/>
    </location>
</feature>
<proteinExistence type="predicted"/>
<accession>A0A6J4E1G1</accession>
<dbReference type="Proteomes" id="UP001054892">
    <property type="component" value="Unassembled WGS sequence"/>
</dbReference>
<keyword evidence="6" id="KW-1185">Reference proteome</keyword>
<name>A0A6J4E1G1_9PSED</name>
<dbReference type="AlphaFoldDB" id="A0A6J4E1G1"/>
<evidence type="ECO:0000259" key="2">
    <source>
        <dbReference type="Pfam" id="PF18433"/>
    </source>
</evidence>
<dbReference type="Proteomes" id="UP000509383">
    <property type="component" value="Chromosome"/>
</dbReference>
<evidence type="ECO:0000313" key="3">
    <source>
        <dbReference type="EMBL" id="BCG23587.1"/>
    </source>
</evidence>
<dbReference type="Pfam" id="PF18433">
    <property type="entry name" value="DUF5610"/>
    <property type="match status" value="1"/>
</dbReference>
<feature type="region of interest" description="Disordered" evidence="1">
    <location>
        <begin position="145"/>
        <end position="173"/>
    </location>
</feature>